<dbReference type="AlphaFoldDB" id="A0A508YMJ2"/>
<evidence type="ECO:0000259" key="1">
    <source>
        <dbReference type="Pfam" id="PF13274"/>
    </source>
</evidence>
<dbReference type="EMBL" id="CABFNH010000009">
    <property type="protein sequence ID" value="VTZ89651.1"/>
    <property type="molecule type" value="Genomic_DNA"/>
</dbReference>
<proteinExistence type="predicted"/>
<gene>
    <name evidence="2" type="ORF">LMUP508_00841</name>
</gene>
<evidence type="ECO:0000313" key="3">
    <source>
        <dbReference type="Proteomes" id="UP000365705"/>
    </source>
</evidence>
<organism evidence="2 3">
    <name type="scientific">Limosilactobacillus mucosae</name>
    <name type="common">Lactobacillus mucosae</name>
    <dbReference type="NCBI Taxonomy" id="97478"/>
    <lineage>
        <taxon>Bacteria</taxon>
        <taxon>Bacillati</taxon>
        <taxon>Bacillota</taxon>
        <taxon>Bacilli</taxon>
        <taxon>Lactobacillales</taxon>
        <taxon>Lactobacillaceae</taxon>
        <taxon>Limosilactobacillus</taxon>
    </lineage>
</organism>
<name>A0A508YMJ2_LIMMU</name>
<dbReference type="RefSeq" id="WP_143112871.1">
    <property type="nucleotide sequence ID" value="NZ_CABFNH010000009.1"/>
</dbReference>
<protein>
    <recommendedName>
        <fullName evidence="1">Antitoxin SocA-like Panacea domain-containing protein</fullName>
    </recommendedName>
</protein>
<dbReference type="Pfam" id="PF13274">
    <property type="entry name" value="SocA_Panacea"/>
    <property type="match status" value="1"/>
</dbReference>
<feature type="domain" description="Antitoxin SocA-like Panacea" evidence="1">
    <location>
        <begin position="110"/>
        <end position="169"/>
    </location>
</feature>
<evidence type="ECO:0000313" key="2">
    <source>
        <dbReference type="EMBL" id="VTZ89651.1"/>
    </source>
</evidence>
<reference evidence="2 3" key="1">
    <citation type="submission" date="2019-06" db="EMBL/GenBank/DDBJ databases">
        <authorList>
            <person name="Rodrigo-Torres L."/>
            <person name="Arahal R. D."/>
            <person name="Lucena T."/>
        </authorList>
    </citation>
    <scope>NUCLEOTIDE SEQUENCE [LARGE SCALE GENOMIC DNA]</scope>
    <source>
        <strain evidence="2 3">INIA P508</strain>
    </source>
</reference>
<dbReference type="Proteomes" id="UP000365705">
    <property type="component" value="Unassembled WGS sequence"/>
</dbReference>
<accession>A0A508YMJ2</accession>
<dbReference type="InterPro" id="IPR025272">
    <property type="entry name" value="SocA_Panacea"/>
</dbReference>
<sequence length="249" mass="29559">MYQLVMLAKISSKQYAYCFSTENRQEYIDFSQRMAEEIPSELFSYFSTHFFNGKTKTFKDIQKMDPYFRDVRQVMDYHDFLKELQGDIEFDAIDVASYLQRRYAFPSFVLQKTLYFVYAELLTEYGRPIFKAEFEAYDRGPVERSVYRDNKYTDKLADNYDFMPKVVALDDARHIIDVINETAQKYGQYYQQHDAWNHETDNLTYRPGTPWSIAHAKGQNTLLSDDDIVKLPPNKIRGLVDFTHQFIAE</sequence>